<comment type="caution">
    <text evidence="2">The sequence shown here is derived from an EMBL/GenBank/DDBJ whole genome shotgun (WGS) entry which is preliminary data.</text>
</comment>
<feature type="region of interest" description="Disordered" evidence="1">
    <location>
        <begin position="71"/>
        <end position="92"/>
    </location>
</feature>
<protein>
    <recommendedName>
        <fullName evidence="4">DNA primase/polymerase bifunctional N-terminal domain-containing protein</fullName>
    </recommendedName>
</protein>
<evidence type="ECO:0000313" key="2">
    <source>
        <dbReference type="EMBL" id="NYT46375.1"/>
    </source>
</evidence>
<dbReference type="AlphaFoldDB" id="A0A7Z0SEH6"/>
<reference evidence="2 3" key="1">
    <citation type="submission" date="2020-05" db="EMBL/GenBank/DDBJ databases">
        <title>Horizontal transmission and recombination maintain forever young bacterial symbiont genomes.</title>
        <authorList>
            <person name="Russell S.L."/>
            <person name="Pepper-Tunick E."/>
            <person name="Svedberg J."/>
            <person name="Byrne A."/>
            <person name="Ruelas Castillo J."/>
            <person name="Vollmers C."/>
            <person name="Beinart R.A."/>
            <person name="Corbett-Detig R."/>
        </authorList>
    </citation>
    <scope>NUCLEOTIDE SEQUENCE [LARGE SCALE GENOMIC DNA]</scope>
    <source>
        <strain evidence="2">4727-3</strain>
    </source>
</reference>
<gene>
    <name evidence="2" type="ORF">H0A75_00255</name>
</gene>
<evidence type="ECO:0000313" key="3">
    <source>
        <dbReference type="Proteomes" id="UP000537890"/>
    </source>
</evidence>
<dbReference type="Proteomes" id="UP000537890">
    <property type="component" value="Unassembled WGS sequence"/>
</dbReference>
<evidence type="ECO:0000256" key="1">
    <source>
        <dbReference type="SAM" id="MobiDB-lite"/>
    </source>
</evidence>
<organism evidence="2 3">
    <name type="scientific">Candidatus Methanofishera endochildressiae</name>
    <dbReference type="NCBI Taxonomy" id="2738884"/>
    <lineage>
        <taxon>Bacteria</taxon>
        <taxon>Pseudomonadati</taxon>
        <taxon>Pseudomonadota</taxon>
        <taxon>Gammaproteobacteria</taxon>
        <taxon>Candidatus Methanofishera</taxon>
    </lineage>
</organism>
<sequence length="92" mass="9940">MGWVLGEKDLVVDVDISPDAGGRVSFMELEKDIGAKLQKTVKTPSGFHCYLQYEEDEVKLHKTLKEYPASNSLPKAASAPSPGASFALMGGR</sequence>
<evidence type="ECO:0008006" key="4">
    <source>
        <dbReference type="Google" id="ProtNLM"/>
    </source>
</evidence>
<proteinExistence type="predicted"/>
<name>A0A7Z0SEH6_9GAMM</name>
<accession>A0A7Z0SEH6</accession>
<dbReference type="EMBL" id="JACCHS010000001">
    <property type="protein sequence ID" value="NYT46375.1"/>
    <property type="molecule type" value="Genomic_DNA"/>
</dbReference>